<dbReference type="SUPFAM" id="SSF50084">
    <property type="entry name" value="Myosin S1 fragment, N-terminal domain"/>
    <property type="match status" value="1"/>
</dbReference>
<dbReference type="GO" id="GO:0007015">
    <property type="term" value="P:actin filament organization"/>
    <property type="evidence" value="ECO:0007669"/>
    <property type="project" value="TreeGrafter"/>
</dbReference>
<keyword evidence="10 13" id="KW-0505">Motor protein</keyword>
<dbReference type="InterPro" id="IPR046943">
    <property type="entry name" value="Fungal_Myo2/2A_CBD"/>
</dbReference>
<dbReference type="SUPFAM" id="SSF49493">
    <property type="entry name" value="HSP40/DnaJ peptide-binding domain"/>
    <property type="match status" value="2"/>
</dbReference>
<feature type="domain" description="Dilute" evidence="17">
    <location>
        <begin position="1302"/>
        <end position="1582"/>
    </location>
</feature>
<dbReference type="PANTHER" id="PTHR13140">
    <property type="entry name" value="MYOSIN"/>
    <property type="match status" value="1"/>
</dbReference>
<dbReference type="SUPFAM" id="SSF57938">
    <property type="entry name" value="DnaJ/Hsp40 cysteine-rich domain"/>
    <property type="match status" value="1"/>
</dbReference>
<dbReference type="FunFam" id="2.60.260.20:FF:000003">
    <property type="entry name" value="DnaJ subfamily A member 2"/>
    <property type="match status" value="1"/>
</dbReference>
<evidence type="ECO:0000256" key="3">
    <source>
        <dbReference type="ARBA" id="ARBA00022737"/>
    </source>
</evidence>
<dbReference type="SMART" id="SM00242">
    <property type="entry name" value="MYSc"/>
    <property type="match status" value="1"/>
</dbReference>
<feature type="domain" description="Myosin N-terminal SH3-like" evidence="20">
    <location>
        <begin position="7"/>
        <end position="60"/>
    </location>
</feature>
<dbReference type="PROSITE" id="PS00636">
    <property type="entry name" value="DNAJ_1"/>
    <property type="match status" value="1"/>
</dbReference>
<feature type="region of interest" description="Disordered" evidence="15">
    <location>
        <begin position="1957"/>
        <end position="2009"/>
    </location>
</feature>
<dbReference type="Gene3D" id="1.20.58.530">
    <property type="match status" value="1"/>
</dbReference>
<dbReference type="Gene3D" id="1.10.10.820">
    <property type="match status" value="1"/>
</dbReference>
<feature type="binding site" evidence="13">
    <location>
        <begin position="167"/>
        <end position="174"/>
    </location>
    <ligand>
        <name>ATP</name>
        <dbReference type="ChEBI" id="CHEBI:30616"/>
    </ligand>
</feature>
<dbReference type="GO" id="GO:0009408">
    <property type="term" value="P:response to heat"/>
    <property type="evidence" value="ECO:0007669"/>
    <property type="project" value="InterPro"/>
</dbReference>
<dbReference type="InterPro" id="IPR012724">
    <property type="entry name" value="DnaJ"/>
</dbReference>
<dbReference type="InterPro" id="IPR000048">
    <property type="entry name" value="IQ_motif_EF-hand-BS"/>
</dbReference>
<dbReference type="PRINTS" id="PR00193">
    <property type="entry name" value="MYOSINHEAVY"/>
</dbReference>
<dbReference type="SMART" id="SM01132">
    <property type="entry name" value="DIL"/>
    <property type="match status" value="1"/>
</dbReference>
<evidence type="ECO:0000256" key="15">
    <source>
        <dbReference type="SAM" id="MobiDB-lite"/>
    </source>
</evidence>
<dbReference type="GO" id="GO:0005524">
    <property type="term" value="F:ATP binding"/>
    <property type="evidence" value="ECO:0007669"/>
    <property type="project" value="UniProtKB-UniRule"/>
</dbReference>
<proteinExistence type="inferred from homology"/>
<evidence type="ECO:0000256" key="13">
    <source>
        <dbReference type="PROSITE-ProRule" id="PRU00782"/>
    </source>
</evidence>
<dbReference type="Pfam" id="PF00063">
    <property type="entry name" value="Myosin_head"/>
    <property type="match status" value="1"/>
</dbReference>
<dbReference type="Pfam" id="PF00684">
    <property type="entry name" value="DnaJ_CXXCXGXG"/>
    <property type="match status" value="1"/>
</dbReference>
<dbReference type="InterPro" id="IPR001623">
    <property type="entry name" value="DnaJ_domain"/>
</dbReference>
<evidence type="ECO:0000256" key="11">
    <source>
        <dbReference type="ARBA" id="ARBA00023203"/>
    </source>
</evidence>
<evidence type="ECO:0000256" key="7">
    <source>
        <dbReference type="ARBA" id="ARBA00022840"/>
    </source>
</evidence>
<accession>A0A4S4MQR8</accession>
<comment type="caution">
    <text evidence="21">The sequence shown here is derived from an EMBL/GenBank/DDBJ whole genome shotgun (WGS) entry which is preliminary data.</text>
</comment>
<evidence type="ECO:0000256" key="2">
    <source>
        <dbReference type="ARBA" id="ARBA00022723"/>
    </source>
</evidence>
<dbReference type="GO" id="GO:0000146">
    <property type="term" value="F:microfilament motor activity"/>
    <property type="evidence" value="ECO:0007669"/>
    <property type="project" value="TreeGrafter"/>
</dbReference>
<name>A0A4S4MQR8_9APHY</name>
<dbReference type="Gene3D" id="1.20.120.720">
    <property type="entry name" value="Myosin VI head, motor domain, U50 subdomain"/>
    <property type="match status" value="1"/>
</dbReference>
<dbReference type="InterPro" id="IPR004009">
    <property type="entry name" value="SH3_Myosin"/>
</dbReference>
<feature type="domain" description="J" evidence="16">
    <location>
        <begin position="1615"/>
        <end position="1676"/>
    </location>
</feature>
<dbReference type="CDD" id="cd01380">
    <property type="entry name" value="MYSc_Myo5"/>
    <property type="match status" value="1"/>
</dbReference>
<evidence type="ECO:0000259" key="20">
    <source>
        <dbReference type="PROSITE" id="PS51844"/>
    </source>
</evidence>
<dbReference type="OrthoDB" id="6108017at2759"/>
<dbReference type="Gene3D" id="2.60.260.20">
    <property type="entry name" value="Urease metallochaperone UreE, N-terminal domain"/>
    <property type="match status" value="2"/>
</dbReference>
<dbReference type="GO" id="GO:0016459">
    <property type="term" value="C:myosin complex"/>
    <property type="evidence" value="ECO:0007669"/>
    <property type="project" value="UniProtKB-KW"/>
</dbReference>
<evidence type="ECO:0000256" key="1">
    <source>
        <dbReference type="ARBA" id="ARBA00008314"/>
    </source>
</evidence>
<dbReference type="Gene3D" id="1.10.287.110">
    <property type="entry name" value="DnaJ domain"/>
    <property type="match status" value="1"/>
</dbReference>
<dbReference type="PROSITE" id="PS51126">
    <property type="entry name" value="DILUTE"/>
    <property type="match status" value="1"/>
</dbReference>
<dbReference type="CDD" id="cd06257">
    <property type="entry name" value="DnaJ"/>
    <property type="match status" value="1"/>
</dbReference>
<dbReference type="GO" id="GO:0031072">
    <property type="term" value="F:heat shock protein binding"/>
    <property type="evidence" value="ECO:0007669"/>
    <property type="project" value="InterPro"/>
</dbReference>
<keyword evidence="3" id="KW-0677">Repeat</keyword>
<feature type="region of interest" description="Disordered" evidence="15">
    <location>
        <begin position="623"/>
        <end position="670"/>
    </location>
</feature>
<dbReference type="SUPFAM" id="SSF52540">
    <property type="entry name" value="P-loop containing nucleoside triphosphate hydrolases"/>
    <property type="match status" value="2"/>
</dbReference>
<dbReference type="CDD" id="cd10747">
    <property type="entry name" value="DnaJ_C"/>
    <property type="match status" value="1"/>
</dbReference>
<evidence type="ECO:0000259" key="17">
    <source>
        <dbReference type="PROSITE" id="PS51126"/>
    </source>
</evidence>
<dbReference type="GO" id="GO:0051082">
    <property type="term" value="F:unfolded protein binding"/>
    <property type="evidence" value="ECO:0007669"/>
    <property type="project" value="InterPro"/>
</dbReference>
<feature type="region of interest" description="Disordered" evidence="15">
    <location>
        <begin position="1124"/>
        <end position="1180"/>
    </location>
</feature>
<evidence type="ECO:0000256" key="8">
    <source>
        <dbReference type="ARBA" id="ARBA00023054"/>
    </source>
</evidence>
<keyword evidence="4 13" id="KW-0547">Nucleotide-binding</keyword>
<evidence type="ECO:0000256" key="9">
    <source>
        <dbReference type="ARBA" id="ARBA00023123"/>
    </source>
</evidence>
<keyword evidence="7 13" id="KW-0067">ATP-binding</keyword>
<keyword evidence="8 14" id="KW-0175">Coiled coil</keyword>
<keyword evidence="2 12" id="KW-0479">Metal-binding</keyword>
<dbReference type="PROSITE" id="PS51188">
    <property type="entry name" value="ZF_CR"/>
    <property type="match status" value="1"/>
</dbReference>
<dbReference type="GO" id="GO:0051015">
    <property type="term" value="F:actin filament binding"/>
    <property type="evidence" value="ECO:0007669"/>
    <property type="project" value="TreeGrafter"/>
</dbReference>
<dbReference type="SMART" id="SM00271">
    <property type="entry name" value="DnaJ"/>
    <property type="match status" value="1"/>
</dbReference>
<dbReference type="InterPro" id="IPR008971">
    <property type="entry name" value="HSP40/DnaJ_pept-bd"/>
</dbReference>
<dbReference type="CDD" id="cd15480">
    <property type="entry name" value="fMyo2p_CBD"/>
    <property type="match status" value="1"/>
</dbReference>
<feature type="zinc finger region" description="CR-type" evidence="12">
    <location>
        <begin position="1736"/>
        <end position="1819"/>
    </location>
</feature>
<evidence type="ECO:0000313" key="22">
    <source>
        <dbReference type="Proteomes" id="UP000308730"/>
    </source>
</evidence>
<evidence type="ECO:0000259" key="16">
    <source>
        <dbReference type="PROSITE" id="PS50076"/>
    </source>
</evidence>
<keyword evidence="9 13" id="KW-0518">Myosin</keyword>
<evidence type="ECO:0000256" key="4">
    <source>
        <dbReference type="ARBA" id="ARBA00022741"/>
    </source>
</evidence>
<feature type="domain" description="CR-type" evidence="18">
    <location>
        <begin position="1736"/>
        <end position="1819"/>
    </location>
</feature>
<dbReference type="PRINTS" id="PR00625">
    <property type="entry name" value="JDOMAIN"/>
</dbReference>
<feature type="coiled-coil region" evidence="14">
    <location>
        <begin position="992"/>
        <end position="1120"/>
    </location>
</feature>
<dbReference type="GO" id="GO:0008270">
    <property type="term" value="F:zinc ion binding"/>
    <property type="evidence" value="ECO:0007669"/>
    <property type="project" value="UniProtKB-KW"/>
</dbReference>
<dbReference type="FunFam" id="1.10.10.820:FF:000001">
    <property type="entry name" value="Myosin heavy chain"/>
    <property type="match status" value="1"/>
</dbReference>
<dbReference type="PROSITE" id="PS50096">
    <property type="entry name" value="IQ"/>
    <property type="match status" value="4"/>
</dbReference>
<dbReference type="InterPro" id="IPR027417">
    <property type="entry name" value="P-loop_NTPase"/>
</dbReference>
<evidence type="ECO:0000259" key="18">
    <source>
        <dbReference type="PROSITE" id="PS51188"/>
    </source>
</evidence>
<evidence type="ECO:0000259" key="19">
    <source>
        <dbReference type="PROSITE" id="PS51456"/>
    </source>
</evidence>
<keyword evidence="22" id="KW-1185">Reference proteome</keyword>
<dbReference type="SUPFAM" id="SSF46565">
    <property type="entry name" value="Chaperone J-domain"/>
    <property type="match status" value="1"/>
</dbReference>
<feature type="region of interest" description="Actin-binding" evidence="13">
    <location>
        <begin position="687"/>
        <end position="709"/>
    </location>
</feature>
<dbReference type="InterPro" id="IPR002939">
    <property type="entry name" value="DnaJ_C"/>
</dbReference>
<dbReference type="Pfam" id="PF00226">
    <property type="entry name" value="DnaJ"/>
    <property type="match status" value="1"/>
</dbReference>
<sequence length="2009" mass="224927">MAENIYSKGTKVWFADKELSWISGEVTSVTKNDDDIKLVFVDERGKELTINTTVQGIKDGQDGLPPLRNPPLLETADDLATLSHLNEPSVLHTIRNRYAQHSIYTYSGIVLIAMNPFQRVTLYGPEIIQAYSGRKKGELDPHLFAIAEDAYTAMSRDGTGQTIIVSGESGAGKTESAKYIMRYLASVNPSDAKGRKTKASLDESSEVERQILATNPVLEAFGNAKTTRNDNSSRFGKYIQILFDGKQEIVGARIRTYLLERSRVVFQPTTERNYHIFYQLCAGAPLKERKDLGLDTDINKFNYLKQGGPSSTPIAGVDDAEEFRQTQTALSTIGISVEKQWAVFKLLSALLHLGNIKISQARNDSNIDDNDPALQLSTRFLGVPLADFKKWTVKKQITTRSEKIVSSLSSIQAISVRDSVAKFIYACLFEWLVAIVNESLAGEGGEAASRAEMFIGVLDIYGFEHFQKNSFEQFSINYANEKLQQEFNAHVFKLEQEEYVREKINWTFIDFSDNQPCIDVIEGKLGVMALLDEESRMPSGTDASFLQKLNTQLLKPDNKNVFKKPRFGNSAFTIAHYALDVTYEVEGFLEKNRDTVPDEHMALLLSTKNAFLKEVLDAAFAANKTSDPVPPGSPTTSDTGGSSSRRSSVIPDPGRTNLMGAGPAGGVKRPGGAVKKLTQASIFKASLISLMETLGQTNVHYIRCIKPNEQKRAWEFTPHQVLSQLRACGVLETIRISCAGYPTRWTYEEFAERYYMLVQSAEWNAMIGNLELKPLCSLILERTINDPDKYQSGLTKIFFRAGMLAALESLRSGRLNYLVTIIQKNMRRRMAVKKYQELRRATIRIQTWWRGISARKFVEGIRKTVAATKLQSVLRRYTQRRRFMDIRTGVIRFQSRVRGAQARRQFAVSRTEHAAVQLQRLVRGLLSRRSFAADVKRVIFIQSCMRRRLAGKELKALKAEARSVSKFKEISYKLENKVVELTQSLQARTSEKKILQARLTEIETQLQVVTNKHEDSEARAKQLFGDLQVAQQDISRRDELLAAKEDVERRLEEAISRAAEKEEAIQKLTNDLVASTLQLEAQQKAMDAVPVRNADDSSVILTLKNEVSSLREQLNRANALNVLTRGSRPEPTSPTFAPGLRVGEPMPPPSSSPNGHANGANGTTGGRGHQRRHSSAGVYAISPIDNRTSADELMMTAKKNQATRAVSVAYNGEDGLPRFRAPNGLADIYDDPAEEKIRLMQDVRRLDEDVLDGLIRGLKIPAPNLNSPAVVKEILFPANLISLITNEMWKYGLIQESERFLANVMQTIQSHVMAFTGEDCIVPGVFWLSNVHEMLSFICVAESDMLQGIGPGEENAVRPFEWGDYERLVSVVKHDLDSLEYNIYHTWMVETKKRLAKMVIPALIESQSLPGFTTTEGSGRLFNRLLNTNTTPAFSMDDILNLLNKVWRSLKSYYMEESVVQQVVTELLKLIGVTSFNDLLMRRNFSSWKRAMQIQYNITRIEEWCKSHDMPEGTLQLEHLMQATKLLQLKKATAADIEIIYDVCWMLTPTQIQRMCTNYYVADYENPISPEILRVVASRVVANDRNDHLLLPPETEEVGPYELPLPREVSGLETKYYDLLEASPDASEADLKKAYRKKALRLHPDKGGDPELFKEVTHAYEVLSDPQKRSIYDARGEAGLSESGGMGGMDPQDLFSQLFGGGGFFGGGGGGRQAVPRKTKDLVHRVHVTLEDLYKGKTSKLALTRNVICVKCDGKGGKEGAVRTCNTCSGRGIRVTLRQLGPMIQQVQQPCDECNGIGEVINAKDRCKTCNGKKVQSEKKVLEVHIDKGMKGGQTITFRGESDQAPGITPGDVVIVIEEKPHDRFKRQDNDLFIDMEVDLLTALAGGQFAIKHLDDRVLIVKIAPGEVIKHNDMKVIHGQGMPSQRHHEPGDMFVRLAVRFPDTIPSEAIPLLESALPPRTPIDTFPKSIMPEEVELEEIDPRQQERVSSSGDAMDEDEGEPRVQCTNQ</sequence>
<keyword evidence="6 12" id="KW-0862">Zinc</keyword>
<dbReference type="Pfam" id="PF01556">
    <property type="entry name" value="DnaJ_C"/>
    <property type="match status" value="1"/>
</dbReference>
<keyword evidence="5 12" id="KW-0863">Zinc-finger</keyword>
<dbReference type="PROSITE" id="PS51456">
    <property type="entry name" value="MYOSIN_MOTOR"/>
    <property type="match status" value="1"/>
</dbReference>
<dbReference type="GO" id="GO:0016020">
    <property type="term" value="C:membrane"/>
    <property type="evidence" value="ECO:0007669"/>
    <property type="project" value="TreeGrafter"/>
</dbReference>
<feature type="compositionally biased region" description="Low complexity" evidence="15">
    <location>
        <begin position="634"/>
        <end position="649"/>
    </location>
</feature>
<dbReference type="InterPro" id="IPR036961">
    <property type="entry name" value="Kinesin_motor_dom_sf"/>
</dbReference>
<dbReference type="Gene3D" id="6.20.240.20">
    <property type="match status" value="1"/>
</dbReference>
<dbReference type="InterPro" id="IPR001305">
    <property type="entry name" value="HSP_DnaJ_Cys-rich_dom"/>
</dbReference>
<dbReference type="EMBL" id="SGPM01000237">
    <property type="protein sequence ID" value="THH27628.1"/>
    <property type="molecule type" value="Genomic_DNA"/>
</dbReference>
<dbReference type="Gene3D" id="3.40.850.10">
    <property type="entry name" value="Kinesin motor domain"/>
    <property type="match status" value="1"/>
</dbReference>
<dbReference type="InterPro" id="IPR036103">
    <property type="entry name" value="MYSc_Myo5"/>
</dbReference>
<dbReference type="PANTHER" id="PTHR13140:SF706">
    <property type="entry name" value="DILUTE CLASS UNCONVENTIONAL MYOSIN, ISOFORM C"/>
    <property type="match status" value="1"/>
</dbReference>
<dbReference type="CDD" id="cd10719">
    <property type="entry name" value="DnaJ_zf"/>
    <property type="match status" value="1"/>
</dbReference>
<dbReference type="FunFam" id="2.10.230.10:FF:000001">
    <property type="entry name" value="DnaJ subfamily A member 2"/>
    <property type="match status" value="1"/>
</dbReference>
<dbReference type="Proteomes" id="UP000308730">
    <property type="component" value="Unassembled WGS sequence"/>
</dbReference>
<comment type="similarity">
    <text evidence="1 13">Belongs to the TRAFAC class myosin-kinesin ATPase superfamily. Myosin family.</text>
</comment>
<dbReference type="InterPro" id="IPR002710">
    <property type="entry name" value="Dilute_dom"/>
</dbReference>
<reference evidence="21 22" key="1">
    <citation type="submission" date="2019-02" db="EMBL/GenBank/DDBJ databases">
        <title>Genome sequencing of the rare red list fungi Antrodiella citrinella (Flaviporus citrinellus).</title>
        <authorList>
            <person name="Buettner E."/>
            <person name="Kellner H."/>
        </authorList>
    </citation>
    <scope>NUCLEOTIDE SEQUENCE [LARGE SCALE GENOMIC DNA]</scope>
    <source>
        <strain evidence="21 22">DSM 108506</strain>
    </source>
</reference>
<dbReference type="SMART" id="SM00015">
    <property type="entry name" value="IQ"/>
    <property type="match status" value="6"/>
</dbReference>
<keyword evidence="11 13" id="KW-0009">Actin-binding</keyword>
<dbReference type="InterPro" id="IPR018253">
    <property type="entry name" value="DnaJ_domain_CS"/>
</dbReference>
<gene>
    <name evidence="21" type="ORF">EUX98_g6568</name>
</gene>
<organism evidence="21 22">
    <name type="scientific">Antrodiella citrinella</name>
    <dbReference type="NCBI Taxonomy" id="2447956"/>
    <lineage>
        <taxon>Eukaryota</taxon>
        <taxon>Fungi</taxon>
        <taxon>Dikarya</taxon>
        <taxon>Basidiomycota</taxon>
        <taxon>Agaricomycotina</taxon>
        <taxon>Agaricomycetes</taxon>
        <taxon>Polyporales</taxon>
        <taxon>Steccherinaceae</taxon>
        <taxon>Antrodiella</taxon>
    </lineage>
</organism>
<evidence type="ECO:0000256" key="10">
    <source>
        <dbReference type="ARBA" id="ARBA00023175"/>
    </source>
</evidence>
<dbReference type="Pfam" id="PF00612">
    <property type="entry name" value="IQ"/>
    <property type="match status" value="2"/>
</dbReference>
<dbReference type="GO" id="GO:0005737">
    <property type="term" value="C:cytoplasm"/>
    <property type="evidence" value="ECO:0007669"/>
    <property type="project" value="TreeGrafter"/>
</dbReference>
<evidence type="ECO:0000256" key="5">
    <source>
        <dbReference type="ARBA" id="ARBA00022771"/>
    </source>
</evidence>
<dbReference type="PROSITE" id="PS51844">
    <property type="entry name" value="SH3_LIKE"/>
    <property type="match status" value="1"/>
</dbReference>
<dbReference type="Pfam" id="PF01843">
    <property type="entry name" value="DIL"/>
    <property type="match status" value="1"/>
</dbReference>
<dbReference type="InterPro" id="IPR036410">
    <property type="entry name" value="HSP_DnaJ_Cys-rich_dom_sf"/>
</dbReference>
<dbReference type="FunFam" id="1.10.287.110:FF:000041">
    <property type="entry name" value="Chaperone protein DNAj, putative"/>
    <property type="match status" value="1"/>
</dbReference>
<dbReference type="InterPro" id="IPR036869">
    <property type="entry name" value="J_dom_sf"/>
</dbReference>
<evidence type="ECO:0000256" key="12">
    <source>
        <dbReference type="PROSITE-ProRule" id="PRU00546"/>
    </source>
</evidence>
<evidence type="ECO:0000256" key="14">
    <source>
        <dbReference type="SAM" id="Coils"/>
    </source>
</evidence>
<dbReference type="PROSITE" id="PS50076">
    <property type="entry name" value="DNAJ_2"/>
    <property type="match status" value="1"/>
</dbReference>
<evidence type="ECO:0000313" key="21">
    <source>
        <dbReference type="EMBL" id="THH27628.1"/>
    </source>
</evidence>
<dbReference type="HAMAP" id="MF_01152">
    <property type="entry name" value="DnaJ"/>
    <property type="match status" value="1"/>
</dbReference>
<dbReference type="Gene3D" id="1.20.5.190">
    <property type="match status" value="3"/>
</dbReference>
<evidence type="ECO:0000256" key="6">
    <source>
        <dbReference type="ARBA" id="ARBA00022833"/>
    </source>
</evidence>
<feature type="domain" description="Myosin motor" evidence="19">
    <location>
        <begin position="74"/>
        <end position="812"/>
    </location>
</feature>
<dbReference type="GO" id="GO:0006457">
    <property type="term" value="P:protein folding"/>
    <property type="evidence" value="ECO:0007669"/>
    <property type="project" value="InterPro"/>
</dbReference>
<dbReference type="Gene3D" id="2.10.230.10">
    <property type="entry name" value="Heat shock protein DnaJ, cysteine-rich domain"/>
    <property type="match status" value="1"/>
</dbReference>
<protein>
    <submittedName>
        <fullName evidence="21">Uncharacterized protein</fullName>
    </submittedName>
</protein>
<dbReference type="InterPro" id="IPR001609">
    <property type="entry name" value="Myosin_head_motor_dom-like"/>
</dbReference>